<organism evidence="1 3">
    <name type="scientific">Cercospora beticola</name>
    <name type="common">Sugarbeet leaf spot fungus</name>
    <dbReference type="NCBI Taxonomy" id="122368"/>
    <lineage>
        <taxon>Eukaryota</taxon>
        <taxon>Fungi</taxon>
        <taxon>Dikarya</taxon>
        <taxon>Ascomycota</taxon>
        <taxon>Pezizomycotina</taxon>
        <taxon>Dothideomycetes</taxon>
        <taxon>Dothideomycetidae</taxon>
        <taxon>Mycosphaerellales</taxon>
        <taxon>Mycosphaerellaceae</taxon>
        <taxon>Cercospora</taxon>
    </lineage>
</organism>
<reference evidence="1 3" key="1">
    <citation type="submission" date="2015-10" db="EMBL/GenBank/DDBJ databases">
        <title>The cercosporin biosynthetic gene cluster was horizontally transferred to several fungal lineages and shown to be expanded in Cercospora beticola based on microsynteny with recipient genomes.</title>
        <authorList>
            <person name="De Jonge R."/>
            <person name="Ebert M.K."/>
            <person name="Suttle J.C."/>
            <person name="Jurick Ii W.M."/>
            <person name="Secor G.A."/>
            <person name="Thomma B.P."/>
            <person name="Van De Peer Y."/>
            <person name="Bolton M.D."/>
        </authorList>
    </citation>
    <scope>NUCLEOTIDE SEQUENCE [LARGE SCALE GENOMIC DNA]</scope>
    <source>
        <strain evidence="1 3">09-40</strain>
    </source>
</reference>
<gene>
    <name evidence="1" type="ORF">CB0940_01297</name>
    <name evidence="2" type="ORF">RHO25_001339</name>
</gene>
<dbReference type="SUPFAM" id="SSF56059">
    <property type="entry name" value="Glutathione synthetase ATP-binding domain-like"/>
    <property type="match status" value="1"/>
</dbReference>
<dbReference type="Proteomes" id="UP001302367">
    <property type="component" value="Chromosome 1"/>
</dbReference>
<evidence type="ECO:0008006" key="5">
    <source>
        <dbReference type="Google" id="ProtNLM"/>
    </source>
</evidence>
<evidence type="ECO:0000313" key="2">
    <source>
        <dbReference type="EMBL" id="WPA96731.1"/>
    </source>
</evidence>
<protein>
    <recommendedName>
        <fullName evidence="5">ATP-grasp domain-containing protein</fullName>
    </recommendedName>
</protein>
<evidence type="ECO:0000313" key="1">
    <source>
        <dbReference type="EMBL" id="PIB00440.1"/>
    </source>
</evidence>
<proteinExistence type="predicted"/>
<dbReference type="EMBL" id="CP134184">
    <property type="protein sequence ID" value="WPA96731.1"/>
    <property type="molecule type" value="Genomic_DNA"/>
</dbReference>
<dbReference type="Proteomes" id="UP000230605">
    <property type="component" value="Chromosome 1"/>
</dbReference>
<dbReference type="OrthoDB" id="186626at2759"/>
<keyword evidence="4" id="KW-1185">Reference proteome</keyword>
<reference evidence="2 4" key="2">
    <citation type="submission" date="2023-09" db="EMBL/GenBank/DDBJ databases">
        <title>Complete-Gapless Cercospora beticola genome.</title>
        <authorList>
            <person name="Wyatt N.A."/>
            <person name="Spanner R.E."/>
            <person name="Bolton M.D."/>
        </authorList>
    </citation>
    <scope>NUCLEOTIDE SEQUENCE [LARGE SCALE GENOMIC DNA]</scope>
    <source>
        <strain evidence="2">Cb09-40</strain>
    </source>
</reference>
<sequence length="441" mass="50292">MPSSTPRDSSSASERDFRQKRILLTNGRMPVSLDLARQFKLAGHIVFCIDPHSTHLCTFTRAIRQSAQIPAPHKNPQGYVRAVKDLVGRWEIDIIVPIHEEVFCLAASDEPDIISRLFAPPLDLLVRLHDQYEFAKYAKQLGLLVPQSFLCESAADLEELPLHDFPNGMALRPCFGRSYAGIRHVKPGDPIPKDLDINEDNWYVAQEWLEGEIYHSYSVVRNGHVEATGCYPSEETNDGSQRDLLQQKFYPGVYEYVQQFVANVPAFSGQISFDFIETAHGLHAIKCSVLATPGLHLWSNTPWLAKAITGSLPKEDIERPIRPPKRLHGHESHYRVIPRLLMWKNEDATVRAWLKHMRRLVFTKDVIRDWGDPMPTIAQPFLLTAYYRMCHNHGLRLPKFIQAQLVWEPKGQELQEIRALFAKKDSVVADSGIELRPIASK</sequence>
<name>A0A2G5I6L7_CERBT</name>
<accession>A0A2G5I6L7</accession>
<evidence type="ECO:0000313" key="4">
    <source>
        <dbReference type="Proteomes" id="UP001302367"/>
    </source>
</evidence>
<dbReference type="EMBL" id="LKMD01000100">
    <property type="protein sequence ID" value="PIB00440.1"/>
    <property type="molecule type" value="Genomic_DNA"/>
</dbReference>
<evidence type="ECO:0000313" key="3">
    <source>
        <dbReference type="Proteomes" id="UP000230605"/>
    </source>
</evidence>
<dbReference type="Gene3D" id="3.40.50.20">
    <property type="match status" value="1"/>
</dbReference>
<dbReference type="AlphaFoldDB" id="A0A2G5I6L7"/>